<dbReference type="HOGENOM" id="CLU_039534_1_1_1"/>
<dbReference type="InterPro" id="IPR011042">
    <property type="entry name" value="6-blade_b-propeller_TolB-like"/>
</dbReference>
<protein>
    <recommendedName>
        <fullName evidence="2">Pyrroloquinoline quinone-dependent pyranose dehydrogenase beta-propeller domain-containing protein</fullName>
    </recommendedName>
</protein>
<reference evidence="4" key="2">
    <citation type="submission" date="2015-01" db="EMBL/GenBank/DDBJ databases">
        <title>Evolutionary Origins and Diversification of the Mycorrhizal Mutualists.</title>
        <authorList>
            <consortium name="DOE Joint Genome Institute"/>
            <consortium name="Mycorrhizal Genomics Consortium"/>
            <person name="Kohler A."/>
            <person name="Kuo A."/>
            <person name="Nagy L.G."/>
            <person name="Floudas D."/>
            <person name="Copeland A."/>
            <person name="Barry K.W."/>
            <person name="Cichocki N."/>
            <person name="Veneault-Fourrey C."/>
            <person name="LaButti K."/>
            <person name="Lindquist E.A."/>
            <person name="Lipzen A."/>
            <person name="Lundell T."/>
            <person name="Morin E."/>
            <person name="Murat C."/>
            <person name="Riley R."/>
            <person name="Ohm R."/>
            <person name="Sun H."/>
            <person name="Tunlid A."/>
            <person name="Henrissat B."/>
            <person name="Grigoriev I.V."/>
            <person name="Hibbett D.S."/>
            <person name="Martin F."/>
        </authorList>
    </citation>
    <scope>NUCLEOTIDE SEQUENCE [LARGE SCALE GENOMIC DNA]</scope>
    <source>
        <strain evidence="4">MAFF 305830</strain>
    </source>
</reference>
<evidence type="ECO:0000259" key="2">
    <source>
        <dbReference type="Pfam" id="PF22807"/>
    </source>
</evidence>
<reference evidence="3 4" key="1">
    <citation type="submission" date="2014-04" db="EMBL/GenBank/DDBJ databases">
        <authorList>
            <consortium name="DOE Joint Genome Institute"/>
            <person name="Kuo A."/>
            <person name="Zuccaro A."/>
            <person name="Kohler A."/>
            <person name="Nagy L.G."/>
            <person name="Floudas D."/>
            <person name="Copeland A."/>
            <person name="Barry K.W."/>
            <person name="Cichocki N."/>
            <person name="Veneault-Fourrey C."/>
            <person name="LaButti K."/>
            <person name="Lindquist E.A."/>
            <person name="Lipzen A."/>
            <person name="Lundell T."/>
            <person name="Morin E."/>
            <person name="Murat C."/>
            <person name="Sun H."/>
            <person name="Tunlid A."/>
            <person name="Henrissat B."/>
            <person name="Grigoriev I.V."/>
            <person name="Hibbett D.S."/>
            <person name="Martin F."/>
            <person name="Nordberg H.P."/>
            <person name="Cantor M.N."/>
            <person name="Hua S.X."/>
        </authorList>
    </citation>
    <scope>NUCLEOTIDE SEQUENCE [LARGE SCALE GENOMIC DNA]</scope>
    <source>
        <strain evidence="3 4">MAFF 305830</strain>
    </source>
</reference>
<dbReference type="Pfam" id="PF22807">
    <property type="entry name" value="TrAA12"/>
    <property type="match status" value="1"/>
</dbReference>
<proteinExistence type="predicted"/>
<dbReference type="InterPro" id="IPR011041">
    <property type="entry name" value="Quinoprot_gluc/sorb_DH_b-prop"/>
</dbReference>
<dbReference type="EMBL" id="KN824277">
    <property type="protein sequence ID" value="KIM34508.1"/>
    <property type="molecule type" value="Genomic_DNA"/>
</dbReference>
<feature type="domain" description="Pyrroloquinoline quinone-dependent pyranose dehydrogenase beta-propeller" evidence="2">
    <location>
        <begin position="39"/>
        <end position="414"/>
    </location>
</feature>
<keyword evidence="4" id="KW-1185">Reference proteome</keyword>
<accession>A0A0C2X8Z9</accession>
<organism evidence="3 4">
    <name type="scientific">Serendipita vermifera MAFF 305830</name>
    <dbReference type="NCBI Taxonomy" id="933852"/>
    <lineage>
        <taxon>Eukaryota</taxon>
        <taxon>Fungi</taxon>
        <taxon>Dikarya</taxon>
        <taxon>Basidiomycota</taxon>
        <taxon>Agaricomycotina</taxon>
        <taxon>Agaricomycetes</taxon>
        <taxon>Sebacinales</taxon>
        <taxon>Serendipitaceae</taxon>
        <taxon>Serendipita</taxon>
    </lineage>
</organism>
<dbReference type="Proteomes" id="UP000054097">
    <property type="component" value="Unassembled WGS sequence"/>
</dbReference>
<dbReference type="InterPro" id="IPR054539">
    <property type="entry name" value="Beta-prop_PDH"/>
</dbReference>
<dbReference type="STRING" id="933852.A0A0C2X8Z9"/>
<sequence length="418" mass="44957">MLLAFLVLATSGILAANAQCQTSLSWKNAPSMKDSGLTSFVIASMTKPRGIRFVNDTLLVIDVGVGLVSLRENVDNCNGWTKTVLVQNADLNHGLVVNGTQIYASSVDTVFRYEWNPSTRTVSGNEQIVTGMDLAANHKTRTLDISGTYLLVSSGASENLETEATSPSHGTAQIRRFAINSTVPSGGYTWFQGELVAVGMRNAVGIAVAGNNLWTVENSADELNYTSGSQLVDIHEDNPAEELNVVDLSDIGHSYGYPECFTAWDMKEVIPDSSLNTGDQFSIVPNVTDAQCGNTTFNKAPRLSMQAHSAPLDIVFYKAPSNVTAVTVKPEYNSHAFVSFHGSWNRDPPTGYGIVRIPWSGNEPTAQPNAKDGYSFVLQGDLTRCPDGCFRPVGLAFDSTGRLFGSSDSTGEVSFASR</sequence>
<dbReference type="OrthoDB" id="507128at2759"/>
<dbReference type="AlphaFoldDB" id="A0A0C2X8Z9"/>
<dbReference type="Gene3D" id="2.120.10.30">
    <property type="entry name" value="TolB, C-terminal domain"/>
    <property type="match status" value="1"/>
</dbReference>
<keyword evidence="1" id="KW-0732">Signal</keyword>
<feature type="chain" id="PRO_5002170663" description="Pyrroloquinoline quinone-dependent pyranose dehydrogenase beta-propeller domain-containing protein" evidence="1">
    <location>
        <begin position="19"/>
        <end position="418"/>
    </location>
</feature>
<feature type="signal peptide" evidence="1">
    <location>
        <begin position="1"/>
        <end position="18"/>
    </location>
</feature>
<evidence type="ECO:0000256" key="1">
    <source>
        <dbReference type="SAM" id="SignalP"/>
    </source>
</evidence>
<evidence type="ECO:0000313" key="3">
    <source>
        <dbReference type="EMBL" id="KIM34508.1"/>
    </source>
</evidence>
<gene>
    <name evidence="3" type="ORF">M408DRAFT_60598</name>
</gene>
<dbReference type="SUPFAM" id="SSF50952">
    <property type="entry name" value="Soluble quinoprotein glucose dehydrogenase"/>
    <property type="match status" value="1"/>
</dbReference>
<evidence type="ECO:0000313" key="4">
    <source>
        <dbReference type="Proteomes" id="UP000054097"/>
    </source>
</evidence>
<name>A0A0C2X8Z9_SERVB</name>